<reference evidence="2" key="1">
    <citation type="submission" date="2013-03" db="EMBL/GenBank/DDBJ databases">
        <title>The Genome Sequence of Anopheles epiroticus epiroticus2.</title>
        <authorList>
            <consortium name="The Broad Institute Genomics Platform"/>
            <person name="Neafsey D.E."/>
            <person name="Howell P."/>
            <person name="Walker B."/>
            <person name="Young S.K."/>
            <person name="Zeng Q."/>
            <person name="Gargeya S."/>
            <person name="Fitzgerald M."/>
            <person name="Haas B."/>
            <person name="Abouelleil A."/>
            <person name="Allen A.W."/>
            <person name="Alvarado L."/>
            <person name="Arachchi H.M."/>
            <person name="Berlin A.M."/>
            <person name="Chapman S.B."/>
            <person name="Gainer-Dewar J."/>
            <person name="Goldberg J."/>
            <person name="Griggs A."/>
            <person name="Gujja S."/>
            <person name="Hansen M."/>
            <person name="Howarth C."/>
            <person name="Imamovic A."/>
            <person name="Ireland A."/>
            <person name="Larimer J."/>
            <person name="McCowan C."/>
            <person name="Murphy C."/>
            <person name="Pearson M."/>
            <person name="Poon T.W."/>
            <person name="Priest M."/>
            <person name="Roberts A."/>
            <person name="Saif S."/>
            <person name="Shea T."/>
            <person name="Sisk P."/>
            <person name="Sykes S."/>
            <person name="Wortman J."/>
            <person name="Nusbaum C."/>
            <person name="Birren B."/>
        </authorList>
    </citation>
    <scope>NUCLEOTIDE SEQUENCE [LARGE SCALE GENOMIC DNA]</scope>
    <source>
        <strain evidence="2">Epiroticus2</strain>
    </source>
</reference>
<evidence type="ECO:0000313" key="2">
    <source>
        <dbReference type="Proteomes" id="UP000075885"/>
    </source>
</evidence>
<sequence length="281" mass="31596">MALCRPEEWPQFISCFNTITEAYGFSNLENFKRLQDSLFGDALEQVRGVLLLPETVPSVIEDLKNLVGRPQTLLKCLLKKARGAKAPTEEDLSTFISFGLKVKQLRDHLVANENVAKLLNADGSNEPLTVTWTSNISRTEDRSKTFGYLDRTRQSDGNCLMFVLCRLPSQCLHLAHVVRRYKHLSDIPVSDEVQHAPQMIIGLNNIELFAALEIRVGKAGEPVAVRYKLGWTVYGVDNGATTSHVVINVHCITAMTNRELHDAVRSQYQLEQLYQPAFDTP</sequence>
<evidence type="ECO:0000313" key="1">
    <source>
        <dbReference type="EnsemblMetazoa" id="AEPI011329-PA"/>
    </source>
</evidence>
<organism evidence="1 2">
    <name type="scientific">Anopheles epiroticus</name>
    <dbReference type="NCBI Taxonomy" id="199890"/>
    <lineage>
        <taxon>Eukaryota</taxon>
        <taxon>Metazoa</taxon>
        <taxon>Ecdysozoa</taxon>
        <taxon>Arthropoda</taxon>
        <taxon>Hexapoda</taxon>
        <taxon>Insecta</taxon>
        <taxon>Pterygota</taxon>
        <taxon>Neoptera</taxon>
        <taxon>Endopterygota</taxon>
        <taxon>Diptera</taxon>
        <taxon>Nematocera</taxon>
        <taxon>Culicoidea</taxon>
        <taxon>Culicidae</taxon>
        <taxon>Anophelinae</taxon>
        <taxon>Anopheles</taxon>
    </lineage>
</organism>
<dbReference type="STRING" id="199890.A0A182PWJ2"/>
<keyword evidence="2" id="KW-1185">Reference proteome</keyword>
<dbReference type="PANTHER" id="PTHR47331">
    <property type="entry name" value="PHD-TYPE DOMAIN-CONTAINING PROTEIN"/>
    <property type="match status" value="1"/>
</dbReference>
<name>A0A182PWJ2_9DIPT</name>
<dbReference type="PANTHER" id="PTHR47331:SF1">
    <property type="entry name" value="GAG-LIKE PROTEIN"/>
    <property type="match status" value="1"/>
</dbReference>
<protein>
    <submittedName>
        <fullName evidence="1">Uncharacterized protein</fullName>
    </submittedName>
</protein>
<proteinExistence type="predicted"/>
<dbReference type="VEuPathDB" id="VectorBase:AEPI011329"/>
<dbReference type="EnsemblMetazoa" id="AEPI011329-RA">
    <property type="protein sequence ID" value="AEPI011329-PA"/>
    <property type="gene ID" value="AEPI011329"/>
</dbReference>
<dbReference type="AlphaFoldDB" id="A0A182PWJ2"/>
<dbReference type="Proteomes" id="UP000075885">
    <property type="component" value="Unassembled WGS sequence"/>
</dbReference>
<reference evidence="1" key="2">
    <citation type="submission" date="2020-05" db="UniProtKB">
        <authorList>
            <consortium name="EnsemblMetazoa"/>
        </authorList>
    </citation>
    <scope>IDENTIFICATION</scope>
    <source>
        <strain evidence="1">Epiroticus2</strain>
    </source>
</reference>
<accession>A0A182PWJ2</accession>